<feature type="compositionally biased region" description="Basic and acidic residues" evidence="1">
    <location>
        <begin position="321"/>
        <end position="340"/>
    </location>
</feature>
<dbReference type="KEGG" id="bfo:118430353"/>
<organism evidence="3 4">
    <name type="scientific">Branchiostoma floridae</name>
    <name type="common">Florida lancelet</name>
    <name type="synonym">Amphioxus</name>
    <dbReference type="NCBI Taxonomy" id="7739"/>
    <lineage>
        <taxon>Eukaryota</taxon>
        <taxon>Metazoa</taxon>
        <taxon>Chordata</taxon>
        <taxon>Cephalochordata</taxon>
        <taxon>Leptocardii</taxon>
        <taxon>Amphioxiformes</taxon>
        <taxon>Branchiostomatidae</taxon>
        <taxon>Branchiostoma</taxon>
    </lineage>
</organism>
<feature type="chain" id="PRO_5039952771" evidence="2">
    <location>
        <begin position="28"/>
        <end position="393"/>
    </location>
</feature>
<feature type="signal peptide" evidence="2">
    <location>
        <begin position="1"/>
        <end position="27"/>
    </location>
</feature>
<feature type="compositionally biased region" description="Low complexity" evidence="1">
    <location>
        <begin position="111"/>
        <end position="132"/>
    </location>
</feature>
<evidence type="ECO:0000256" key="1">
    <source>
        <dbReference type="SAM" id="MobiDB-lite"/>
    </source>
</evidence>
<dbReference type="GeneID" id="118430353"/>
<accession>A0A9J7NBN4</accession>
<dbReference type="Proteomes" id="UP000001554">
    <property type="component" value="Chromosome 14"/>
</dbReference>
<evidence type="ECO:0000313" key="3">
    <source>
        <dbReference type="Proteomes" id="UP000001554"/>
    </source>
</evidence>
<dbReference type="OrthoDB" id="10049910at2759"/>
<proteinExistence type="predicted"/>
<evidence type="ECO:0000313" key="4">
    <source>
        <dbReference type="RefSeq" id="XP_035697085.1"/>
    </source>
</evidence>
<gene>
    <name evidence="4" type="primary">LOC118430353</name>
</gene>
<feature type="compositionally biased region" description="Polar residues" evidence="1">
    <location>
        <begin position="133"/>
        <end position="160"/>
    </location>
</feature>
<reference evidence="4" key="2">
    <citation type="submission" date="2025-08" db="UniProtKB">
        <authorList>
            <consortium name="RefSeq"/>
        </authorList>
    </citation>
    <scope>IDENTIFICATION</scope>
    <source>
        <strain evidence="4">S238N-H82</strain>
        <tissue evidence="4">Testes</tissue>
    </source>
</reference>
<protein>
    <submittedName>
        <fullName evidence="4">Mucin-5AC-like</fullName>
    </submittedName>
</protein>
<feature type="region of interest" description="Disordered" evidence="1">
    <location>
        <begin position="308"/>
        <end position="340"/>
    </location>
</feature>
<keyword evidence="3" id="KW-1185">Reference proteome</keyword>
<feature type="region of interest" description="Disordered" evidence="1">
    <location>
        <begin position="371"/>
        <end position="393"/>
    </location>
</feature>
<evidence type="ECO:0000256" key="2">
    <source>
        <dbReference type="SAM" id="SignalP"/>
    </source>
</evidence>
<dbReference type="AlphaFoldDB" id="A0A9J7NBN4"/>
<sequence>MEAFNWMSRSAFPLLYLGFFLLLPTLGVPSYKIGRQLQTVTTDTATVPSTSALNTGGTTVSSAVGTFSKGTDGISSQQGATTSTNGGTITVSHGTATVNSLKSTLSMTTTQTTETSSAVPSKTISTPTVTTTGENTSQKFSTLSPSTMASTEPKGSTSVSNTTAEMLETIPQTMPGTTVLMTDTINTTMKAPLSTASGAYNQTNSTNTKNITASINPRNSTTATTEVNQTWTTDTYSSSIMTTVGNVTGQGSSSVLNPDQVKGLIMICTTIGFLTILSIVSYSLKVCWWDKRTPGNVEKGRKVYEVPPTAPRKVPKRKKSLPRDPRRAGRRGDDLDSDRPYQTFDYDKYDHAYIQPVDHHPSGRYVYAYGGSSKSSLGSMPEEPEDVYLKLHE</sequence>
<name>A0A9J7NBN4_BRAFL</name>
<reference evidence="3" key="1">
    <citation type="journal article" date="2020" name="Nat. Ecol. Evol.">
        <title>Deeply conserved synteny resolves early events in vertebrate evolution.</title>
        <authorList>
            <person name="Simakov O."/>
            <person name="Marletaz F."/>
            <person name="Yue J.X."/>
            <person name="O'Connell B."/>
            <person name="Jenkins J."/>
            <person name="Brandt A."/>
            <person name="Calef R."/>
            <person name="Tung C.H."/>
            <person name="Huang T.K."/>
            <person name="Schmutz J."/>
            <person name="Satoh N."/>
            <person name="Yu J.K."/>
            <person name="Putnam N.H."/>
            <person name="Green R.E."/>
            <person name="Rokhsar D.S."/>
        </authorList>
    </citation>
    <scope>NUCLEOTIDE SEQUENCE [LARGE SCALE GENOMIC DNA]</scope>
    <source>
        <strain evidence="3">S238N-H82</strain>
    </source>
</reference>
<keyword evidence="2" id="KW-0732">Signal</keyword>
<feature type="region of interest" description="Disordered" evidence="1">
    <location>
        <begin position="111"/>
        <end position="160"/>
    </location>
</feature>
<dbReference type="RefSeq" id="XP_035697085.1">
    <property type="nucleotide sequence ID" value="XM_035841192.1"/>
</dbReference>